<feature type="transmembrane region" description="Helical" evidence="8">
    <location>
        <begin position="54"/>
        <end position="74"/>
    </location>
</feature>
<dbReference type="AlphaFoldDB" id="A0A6L5Z047"/>
<evidence type="ECO:0000256" key="3">
    <source>
        <dbReference type="ARBA" id="ARBA00022475"/>
    </source>
</evidence>
<feature type="transmembrane region" description="Helical" evidence="8">
    <location>
        <begin position="23"/>
        <end position="42"/>
    </location>
</feature>
<dbReference type="RefSeq" id="WP_154446351.1">
    <property type="nucleotide sequence ID" value="NZ_WIND01000006.1"/>
</dbReference>
<evidence type="ECO:0000256" key="1">
    <source>
        <dbReference type="ARBA" id="ARBA00004651"/>
    </source>
</evidence>
<proteinExistence type="predicted"/>
<dbReference type="CDD" id="cd06579">
    <property type="entry name" value="TM_PBP1_transp_AraH_like"/>
    <property type="match status" value="1"/>
</dbReference>
<evidence type="ECO:0000313" key="9">
    <source>
        <dbReference type="EMBL" id="MSU89858.1"/>
    </source>
</evidence>
<evidence type="ECO:0000256" key="2">
    <source>
        <dbReference type="ARBA" id="ARBA00022448"/>
    </source>
</evidence>
<keyword evidence="5 8" id="KW-0812">Transmembrane</keyword>
<feature type="transmembrane region" description="Helical" evidence="8">
    <location>
        <begin position="237"/>
        <end position="259"/>
    </location>
</feature>
<dbReference type="EMBL" id="WIND01000006">
    <property type="protein sequence ID" value="MSU89858.1"/>
    <property type="molecule type" value="Genomic_DNA"/>
</dbReference>
<keyword evidence="2" id="KW-0813">Transport</keyword>
<evidence type="ECO:0000313" key="10">
    <source>
        <dbReference type="Proteomes" id="UP000474957"/>
    </source>
</evidence>
<feature type="transmembrane region" description="Helical" evidence="8">
    <location>
        <begin position="117"/>
        <end position="138"/>
    </location>
</feature>
<evidence type="ECO:0000256" key="4">
    <source>
        <dbReference type="ARBA" id="ARBA00022519"/>
    </source>
</evidence>
<feature type="transmembrane region" description="Helical" evidence="8">
    <location>
        <begin position="144"/>
        <end position="164"/>
    </location>
</feature>
<comment type="subcellular location">
    <subcellularLocation>
        <location evidence="1">Cell membrane</location>
        <topology evidence="1">Multi-pass membrane protein</topology>
    </subcellularLocation>
</comment>
<name>A0A6L5Z047_9RHOB</name>
<keyword evidence="7 8" id="KW-0472">Membrane</keyword>
<dbReference type="GO" id="GO:0022857">
    <property type="term" value="F:transmembrane transporter activity"/>
    <property type="evidence" value="ECO:0007669"/>
    <property type="project" value="InterPro"/>
</dbReference>
<protein>
    <submittedName>
        <fullName evidence="9">ABC transporter permease</fullName>
    </submittedName>
</protein>
<keyword evidence="10" id="KW-1185">Reference proteome</keyword>
<comment type="caution">
    <text evidence="9">The sequence shown here is derived from an EMBL/GenBank/DDBJ whole genome shotgun (WGS) entry which is preliminary data.</text>
</comment>
<feature type="transmembrane region" description="Helical" evidence="8">
    <location>
        <begin position="316"/>
        <end position="336"/>
    </location>
</feature>
<evidence type="ECO:0000256" key="6">
    <source>
        <dbReference type="ARBA" id="ARBA00022989"/>
    </source>
</evidence>
<dbReference type="Pfam" id="PF02653">
    <property type="entry name" value="BPD_transp_2"/>
    <property type="match status" value="1"/>
</dbReference>
<dbReference type="GO" id="GO:0005886">
    <property type="term" value="C:plasma membrane"/>
    <property type="evidence" value="ECO:0007669"/>
    <property type="project" value="UniProtKB-SubCell"/>
</dbReference>
<gene>
    <name evidence="9" type="ORF">GE300_09565</name>
</gene>
<dbReference type="PANTHER" id="PTHR32196">
    <property type="entry name" value="ABC TRANSPORTER PERMEASE PROTEIN YPHD-RELATED-RELATED"/>
    <property type="match status" value="1"/>
</dbReference>
<keyword evidence="3" id="KW-1003">Cell membrane</keyword>
<feature type="transmembrane region" description="Helical" evidence="8">
    <location>
        <begin position="185"/>
        <end position="206"/>
    </location>
</feature>
<evidence type="ECO:0000256" key="5">
    <source>
        <dbReference type="ARBA" id="ARBA00022692"/>
    </source>
</evidence>
<accession>A0A6L5Z047</accession>
<dbReference type="PANTHER" id="PTHR32196:SF21">
    <property type="entry name" value="ABC TRANSPORTER PERMEASE PROTEIN YPHD-RELATED"/>
    <property type="match status" value="1"/>
</dbReference>
<evidence type="ECO:0000256" key="7">
    <source>
        <dbReference type="ARBA" id="ARBA00023136"/>
    </source>
</evidence>
<reference evidence="9 10" key="1">
    <citation type="submission" date="2019-10" db="EMBL/GenBank/DDBJ databases">
        <title>Cognatihalovulum marinum gen. nov. sp. nov., a new member of the family Rhodobacteraceae isolated from deep seawater of the Northwest Indian Ocean.</title>
        <authorList>
            <person name="Ruan C."/>
            <person name="Wang J."/>
            <person name="Zheng X."/>
            <person name="Song L."/>
            <person name="Zhu Y."/>
            <person name="Huang Y."/>
            <person name="Lu Z."/>
            <person name="Du W."/>
            <person name="Huang L."/>
            <person name="Dai X."/>
        </authorList>
    </citation>
    <scope>NUCLEOTIDE SEQUENCE [LARGE SCALE GENOMIC DNA]</scope>
    <source>
        <strain evidence="9 10">2CG4</strain>
    </source>
</reference>
<evidence type="ECO:0000256" key="8">
    <source>
        <dbReference type="SAM" id="Phobius"/>
    </source>
</evidence>
<keyword evidence="4" id="KW-0997">Cell inner membrane</keyword>
<dbReference type="Proteomes" id="UP000474957">
    <property type="component" value="Unassembled WGS sequence"/>
</dbReference>
<organism evidence="9 10">
    <name type="scientific">Halovulum marinum</name>
    <dbReference type="NCBI Taxonomy" id="2662447"/>
    <lineage>
        <taxon>Bacteria</taxon>
        <taxon>Pseudomonadati</taxon>
        <taxon>Pseudomonadota</taxon>
        <taxon>Alphaproteobacteria</taxon>
        <taxon>Rhodobacterales</taxon>
        <taxon>Paracoccaceae</taxon>
        <taxon>Halovulum</taxon>
    </lineage>
</organism>
<dbReference type="InterPro" id="IPR001851">
    <property type="entry name" value="ABC_transp_permease"/>
</dbReference>
<feature type="transmembrane region" description="Helical" evidence="8">
    <location>
        <begin position="271"/>
        <end position="304"/>
    </location>
</feature>
<keyword evidence="6 8" id="KW-1133">Transmembrane helix</keyword>
<sequence>MSRQDETIGSAARAEPFDAVGFAARHSAVIFLVALVVVFALLEPRFLSAFNLMNVLRQVSISGLIAIGMTFVILTAGIDLSVGALVALSGLVGAYVAKGGLEDRFAVGASVDAGNPVILAFLAAAAVGMAGGALQGWAVTRLRVPPFVVTLGGLTAFRGAALLFSGGGPISGFSPAYTWWGQGRIATVPIPVVIFAVTALIAHIVLRHTRFGLHVYAVGANPRAAEENGVPVRRVTWLVYVIVGFACGLATFLLSARLNSAEAVAGLGLELDVIAAVVIGGTSLFGGVGGVFGTVVGALLIGVLRNGLVLMNVSSFIQQIVIGLILVAAVAFDQYAAARRRS</sequence>